<name>A0A178Z5Y8_9EURO</name>
<dbReference type="RefSeq" id="XP_018687842.1">
    <property type="nucleotide sequence ID" value="XM_018843082.1"/>
</dbReference>
<proteinExistence type="predicted"/>
<dbReference type="OrthoDB" id="2123952at2759"/>
<comment type="caution">
    <text evidence="2">The sequence shown here is derived from an EMBL/GenBank/DDBJ whole genome shotgun (WGS) entry which is preliminary data.</text>
</comment>
<feature type="compositionally biased region" description="Polar residues" evidence="1">
    <location>
        <begin position="1"/>
        <end position="10"/>
    </location>
</feature>
<evidence type="ECO:0000313" key="2">
    <source>
        <dbReference type="EMBL" id="OAP54475.1"/>
    </source>
</evidence>
<evidence type="ECO:0000313" key="3">
    <source>
        <dbReference type="Proteomes" id="UP000078343"/>
    </source>
</evidence>
<sequence>MAATRAGTTDNDQRSESTTRLNRTLDARISSIPPPFRPSSVLQAGQPGLRRSFVVIHPTHLAGRTQVYRAHAMTSRWIQSLQSFGWQDSYATGTYCPDTATNTVTAGLGETR</sequence>
<keyword evidence="3" id="KW-1185">Reference proteome</keyword>
<accession>A0A178Z5Y8</accession>
<dbReference type="Proteomes" id="UP000078343">
    <property type="component" value="Unassembled WGS sequence"/>
</dbReference>
<organism evidence="2 3">
    <name type="scientific">Fonsecaea erecta</name>
    <dbReference type="NCBI Taxonomy" id="1367422"/>
    <lineage>
        <taxon>Eukaryota</taxon>
        <taxon>Fungi</taxon>
        <taxon>Dikarya</taxon>
        <taxon>Ascomycota</taxon>
        <taxon>Pezizomycotina</taxon>
        <taxon>Eurotiomycetes</taxon>
        <taxon>Chaetothyriomycetidae</taxon>
        <taxon>Chaetothyriales</taxon>
        <taxon>Herpotrichiellaceae</taxon>
        <taxon>Fonsecaea</taxon>
    </lineage>
</organism>
<dbReference type="AlphaFoldDB" id="A0A178Z5Y8"/>
<reference evidence="2 3" key="1">
    <citation type="submission" date="2016-04" db="EMBL/GenBank/DDBJ databases">
        <title>Draft genome of Fonsecaea erecta CBS 125763.</title>
        <authorList>
            <person name="Weiss V.A."/>
            <person name="Vicente V.A."/>
            <person name="Raittz R.T."/>
            <person name="Moreno L.F."/>
            <person name="De Souza E.M."/>
            <person name="Pedrosa F.O."/>
            <person name="Steffens M.B."/>
            <person name="Faoro H."/>
            <person name="Tadra-Sfeir M.Z."/>
            <person name="Najafzadeh M.J."/>
            <person name="Felipe M.S."/>
            <person name="Teixeira M."/>
            <person name="Sun J."/>
            <person name="Xi L."/>
            <person name="Gomes R."/>
            <person name="De Azevedo C.M."/>
            <person name="Salgado C.G."/>
            <person name="Da Silva M.B."/>
            <person name="Nascimento M.F."/>
            <person name="Queiroz-Telles F."/>
            <person name="Attili D.S."/>
            <person name="Gorbushina A."/>
        </authorList>
    </citation>
    <scope>NUCLEOTIDE SEQUENCE [LARGE SCALE GENOMIC DNA]</scope>
    <source>
        <strain evidence="2 3">CBS 125763</strain>
    </source>
</reference>
<dbReference type="EMBL" id="LVYI01000014">
    <property type="protein sequence ID" value="OAP54475.1"/>
    <property type="molecule type" value="Genomic_DNA"/>
</dbReference>
<gene>
    <name evidence="2" type="ORF">AYL99_11576</name>
</gene>
<dbReference type="GeneID" id="30015744"/>
<dbReference type="STRING" id="1367422.A0A178Z5Y8"/>
<protein>
    <submittedName>
        <fullName evidence="2">Uncharacterized protein</fullName>
    </submittedName>
</protein>
<evidence type="ECO:0000256" key="1">
    <source>
        <dbReference type="SAM" id="MobiDB-lite"/>
    </source>
</evidence>
<feature type="region of interest" description="Disordered" evidence="1">
    <location>
        <begin position="1"/>
        <end position="43"/>
    </location>
</feature>